<gene>
    <name evidence="1" type="ORF">A5886_001515</name>
</gene>
<proteinExistence type="predicted"/>
<name>A0A242A5X5_9ENTE</name>
<dbReference type="EMBL" id="NGKU01000001">
    <property type="protein sequence ID" value="OTN76438.1"/>
    <property type="molecule type" value="Genomic_DNA"/>
</dbReference>
<keyword evidence="2" id="KW-1185">Reference proteome</keyword>
<dbReference type="Proteomes" id="UP000195043">
    <property type="component" value="Unassembled WGS sequence"/>
</dbReference>
<dbReference type="AlphaFoldDB" id="A0A242A5X5"/>
<dbReference type="STRING" id="1834191.A5886_001515"/>
<evidence type="ECO:0000313" key="1">
    <source>
        <dbReference type="EMBL" id="OTN76438.1"/>
    </source>
</evidence>
<protein>
    <submittedName>
        <fullName evidence="1">Uncharacterized protein</fullName>
    </submittedName>
</protein>
<sequence length="85" mass="9872">MQINDLIDRYQQQAEKLEIKLKRLVAKEIKSANDQQRLGIIQGQLMNIDTVIDDLLALEPQMNQTNFGLIIQTLKRRTLNNNQPN</sequence>
<reference evidence="1 2" key="1">
    <citation type="submission" date="2017-05" db="EMBL/GenBank/DDBJ databases">
        <title>The Genome Sequence of Enterococcus sp. 8G7_MSG3316.</title>
        <authorList>
            <consortium name="The Broad Institute Genomics Platform"/>
            <consortium name="The Broad Institute Genomic Center for Infectious Diseases"/>
            <person name="Earl A."/>
            <person name="Manson A."/>
            <person name="Schwartman J."/>
            <person name="Gilmore M."/>
            <person name="Abouelleil A."/>
            <person name="Cao P."/>
            <person name="Chapman S."/>
            <person name="Cusick C."/>
            <person name="Shea T."/>
            <person name="Young S."/>
            <person name="Neafsey D."/>
            <person name="Nusbaum C."/>
            <person name="Birren B."/>
        </authorList>
    </citation>
    <scope>NUCLEOTIDE SEQUENCE [LARGE SCALE GENOMIC DNA]</scope>
    <source>
        <strain evidence="1 2">8G7_MSG3316</strain>
    </source>
</reference>
<comment type="caution">
    <text evidence="1">The sequence shown here is derived from an EMBL/GenBank/DDBJ whole genome shotgun (WGS) entry which is preliminary data.</text>
</comment>
<accession>A0A242A5X5</accession>
<evidence type="ECO:0000313" key="2">
    <source>
        <dbReference type="Proteomes" id="UP000195043"/>
    </source>
</evidence>
<organism evidence="1 2">
    <name type="scientific">Candidatus Enterococcus testudinis</name>
    <dbReference type="NCBI Taxonomy" id="1834191"/>
    <lineage>
        <taxon>Bacteria</taxon>
        <taxon>Bacillati</taxon>
        <taxon>Bacillota</taxon>
        <taxon>Bacilli</taxon>
        <taxon>Lactobacillales</taxon>
        <taxon>Enterococcaceae</taxon>
        <taxon>Enterococcus</taxon>
    </lineage>
</organism>